<keyword evidence="3" id="KW-1185">Reference proteome</keyword>
<sequence length="61" mass="5965">MMQSENNINEQNSSTIPTPALFTSGTHGQTAGGGGSGGAAAGGEDNGATVETNDGALRDQN</sequence>
<feature type="region of interest" description="Disordered" evidence="1">
    <location>
        <begin position="1"/>
        <end position="61"/>
    </location>
</feature>
<dbReference type="AlphaFoldDB" id="A0A4C1SN53"/>
<feature type="compositionally biased region" description="Polar residues" evidence="1">
    <location>
        <begin position="15"/>
        <end position="24"/>
    </location>
</feature>
<evidence type="ECO:0000313" key="2">
    <source>
        <dbReference type="EMBL" id="GBP02561.1"/>
    </source>
</evidence>
<proteinExistence type="predicted"/>
<evidence type="ECO:0000313" key="3">
    <source>
        <dbReference type="Proteomes" id="UP000299102"/>
    </source>
</evidence>
<feature type="compositionally biased region" description="Low complexity" evidence="1">
    <location>
        <begin position="1"/>
        <end position="14"/>
    </location>
</feature>
<organism evidence="2 3">
    <name type="scientific">Eumeta variegata</name>
    <name type="common">Bagworm moth</name>
    <name type="synonym">Eumeta japonica</name>
    <dbReference type="NCBI Taxonomy" id="151549"/>
    <lineage>
        <taxon>Eukaryota</taxon>
        <taxon>Metazoa</taxon>
        <taxon>Ecdysozoa</taxon>
        <taxon>Arthropoda</taxon>
        <taxon>Hexapoda</taxon>
        <taxon>Insecta</taxon>
        <taxon>Pterygota</taxon>
        <taxon>Neoptera</taxon>
        <taxon>Endopterygota</taxon>
        <taxon>Lepidoptera</taxon>
        <taxon>Glossata</taxon>
        <taxon>Ditrysia</taxon>
        <taxon>Tineoidea</taxon>
        <taxon>Psychidae</taxon>
        <taxon>Oiketicinae</taxon>
        <taxon>Eumeta</taxon>
    </lineage>
</organism>
<dbReference type="EMBL" id="BGZK01007154">
    <property type="protein sequence ID" value="GBP02561.1"/>
    <property type="molecule type" value="Genomic_DNA"/>
</dbReference>
<evidence type="ECO:0000256" key="1">
    <source>
        <dbReference type="SAM" id="MobiDB-lite"/>
    </source>
</evidence>
<reference evidence="2 3" key="1">
    <citation type="journal article" date="2019" name="Commun. Biol.">
        <title>The bagworm genome reveals a unique fibroin gene that provides high tensile strength.</title>
        <authorList>
            <person name="Kono N."/>
            <person name="Nakamura H."/>
            <person name="Ohtoshi R."/>
            <person name="Tomita M."/>
            <person name="Numata K."/>
            <person name="Arakawa K."/>
        </authorList>
    </citation>
    <scope>NUCLEOTIDE SEQUENCE [LARGE SCALE GENOMIC DNA]</scope>
</reference>
<gene>
    <name evidence="2" type="ORF">EVAR_72969_1</name>
</gene>
<comment type="caution">
    <text evidence="2">The sequence shown here is derived from an EMBL/GenBank/DDBJ whole genome shotgun (WGS) entry which is preliminary data.</text>
</comment>
<feature type="compositionally biased region" description="Gly residues" evidence="1">
    <location>
        <begin position="30"/>
        <end position="45"/>
    </location>
</feature>
<accession>A0A4C1SN53</accession>
<name>A0A4C1SN53_EUMVA</name>
<feature type="non-terminal residue" evidence="2">
    <location>
        <position position="61"/>
    </location>
</feature>
<protein>
    <submittedName>
        <fullName evidence="2">Uncharacterized protein</fullName>
    </submittedName>
</protein>
<dbReference type="Proteomes" id="UP000299102">
    <property type="component" value="Unassembled WGS sequence"/>
</dbReference>